<proteinExistence type="predicted"/>
<feature type="domain" description="Metallo-beta-lactamase" evidence="2">
    <location>
        <begin position="27"/>
        <end position="218"/>
    </location>
</feature>
<dbReference type="SMART" id="SM00849">
    <property type="entry name" value="Lactamase_B"/>
    <property type="match status" value="1"/>
</dbReference>
<reference evidence="3 4" key="1">
    <citation type="submission" date="2016-11" db="EMBL/GenBank/DDBJ databases">
        <title>The macronuclear genome of Stentor coeruleus: a giant cell with tiny introns.</title>
        <authorList>
            <person name="Slabodnick M."/>
            <person name="Ruby J.G."/>
            <person name="Reiff S.B."/>
            <person name="Swart E.C."/>
            <person name="Gosai S."/>
            <person name="Prabakaran S."/>
            <person name="Witkowska E."/>
            <person name="Larue G.E."/>
            <person name="Fisher S."/>
            <person name="Freeman R.M."/>
            <person name="Gunawardena J."/>
            <person name="Chu W."/>
            <person name="Stover N.A."/>
            <person name="Gregory B.D."/>
            <person name="Nowacki M."/>
            <person name="Derisi J."/>
            <person name="Roy S.W."/>
            <person name="Marshall W.F."/>
            <person name="Sood P."/>
        </authorList>
    </citation>
    <scope>NUCLEOTIDE SEQUENCE [LARGE SCALE GENOMIC DNA]</scope>
    <source>
        <strain evidence="3">WM001</strain>
    </source>
</reference>
<dbReference type="PANTHER" id="PTHR43084:SF1">
    <property type="entry name" value="PERSULFIDE DIOXYGENASE ETHE1, MITOCHONDRIAL"/>
    <property type="match status" value="1"/>
</dbReference>
<dbReference type="Pfam" id="PF00753">
    <property type="entry name" value="Lactamase_B"/>
    <property type="match status" value="1"/>
</dbReference>
<dbReference type="OrthoDB" id="449487at2759"/>
<dbReference type="InterPro" id="IPR051682">
    <property type="entry name" value="Mito_Persulfide_Diox"/>
</dbReference>
<dbReference type="InterPro" id="IPR044528">
    <property type="entry name" value="POD-like_MBL-fold"/>
</dbReference>
<dbReference type="SUPFAM" id="SSF56281">
    <property type="entry name" value="Metallo-hydrolase/oxidoreductase"/>
    <property type="match status" value="1"/>
</dbReference>
<keyword evidence="1" id="KW-0479">Metal-binding</keyword>
<sequence length="300" mass="33782">MLSRIFFRRAFSSSHKPKVECLFHEDTNTCCYIVSSNHTGHAAVIDSVLDYDSVNHRSSTNHVDKVISKIRSHHWTLSHILETHIHADHLTGAQVLKKAFPEAKSVIGANVVKVQETFAKALNLKNISLKGSEFDILLRDGDKFSVGDLEFKAISTPGHTPACMVYVVGDAVFTGDTIFMPDFGTARCDFPGGSAEELYNSIKKIFELPDTHRVFVGHDYGTESRKPAWETTVFSEKHHNKQMNIKTTKEEFVTWRKGRDAKLSLPKLIMQSLQVNLRNGKLPEPESNDVVYFKIPVNLL</sequence>
<name>A0A1R2B326_9CILI</name>
<dbReference type="AlphaFoldDB" id="A0A1R2B326"/>
<dbReference type="GO" id="GO:0070813">
    <property type="term" value="P:hydrogen sulfide metabolic process"/>
    <property type="evidence" value="ECO:0007669"/>
    <property type="project" value="TreeGrafter"/>
</dbReference>
<protein>
    <recommendedName>
        <fullName evidence="2">Metallo-beta-lactamase domain-containing protein</fullName>
    </recommendedName>
</protein>
<dbReference type="InterPro" id="IPR001279">
    <property type="entry name" value="Metallo-B-lactamas"/>
</dbReference>
<dbReference type="InterPro" id="IPR036866">
    <property type="entry name" value="RibonucZ/Hydroxyglut_hydro"/>
</dbReference>
<accession>A0A1R2B326</accession>
<keyword evidence="4" id="KW-1185">Reference proteome</keyword>
<dbReference type="Proteomes" id="UP000187209">
    <property type="component" value="Unassembled WGS sequence"/>
</dbReference>
<gene>
    <name evidence="3" type="ORF">SteCoe_30713</name>
</gene>
<organism evidence="3 4">
    <name type="scientific">Stentor coeruleus</name>
    <dbReference type="NCBI Taxonomy" id="5963"/>
    <lineage>
        <taxon>Eukaryota</taxon>
        <taxon>Sar</taxon>
        <taxon>Alveolata</taxon>
        <taxon>Ciliophora</taxon>
        <taxon>Postciliodesmatophora</taxon>
        <taxon>Heterotrichea</taxon>
        <taxon>Heterotrichida</taxon>
        <taxon>Stentoridae</taxon>
        <taxon>Stentor</taxon>
    </lineage>
</organism>
<dbReference type="GO" id="GO:0046872">
    <property type="term" value="F:metal ion binding"/>
    <property type="evidence" value="ECO:0007669"/>
    <property type="project" value="UniProtKB-KW"/>
</dbReference>
<dbReference type="EMBL" id="MPUH01001018">
    <property type="protein sequence ID" value="OMJ71147.1"/>
    <property type="molecule type" value="Genomic_DNA"/>
</dbReference>
<dbReference type="GO" id="GO:0050313">
    <property type="term" value="F:sulfur dioxygenase activity"/>
    <property type="evidence" value="ECO:0007669"/>
    <property type="project" value="InterPro"/>
</dbReference>
<dbReference type="Gene3D" id="3.60.15.10">
    <property type="entry name" value="Ribonuclease Z/Hydroxyacylglutathione hydrolase-like"/>
    <property type="match status" value="1"/>
</dbReference>
<comment type="caution">
    <text evidence="3">The sequence shown here is derived from an EMBL/GenBank/DDBJ whole genome shotgun (WGS) entry which is preliminary data.</text>
</comment>
<evidence type="ECO:0000313" key="4">
    <source>
        <dbReference type="Proteomes" id="UP000187209"/>
    </source>
</evidence>
<evidence type="ECO:0000256" key="1">
    <source>
        <dbReference type="ARBA" id="ARBA00022723"/>
    </source>
</evidence>
<dbReference type="PANTHER" id="PTHR43084">
    <property type="entry name" value="PERSULFIDE DIOXYGENASE ETHE1"/>
    <property type="match status" value="1"/>
</dbReference>
<dbReference type="CDD" id="cd07724">
    <property type="entry name" value="POD-like_MBL-fold"/>
    <property type="match status" value="1"/>
</dbReference>
<evidence type="ECO:0000313" key="3">
    <source>
        <dbReference type="EMBL" id="OMJ71147.1"/>
    </source>
</evidence>
<dbReference type="GO" id="GO:0006749">
    <property type="term" value="P:glutathione metabolic process"/>
    <property type="evidence" value="ECO:0007669"/>
    <property type="project" value="InterPro"/>
</dbReference>
<evidence type="ECO:0000259" key="2">
    <source>
        <dbReference type="SMART" id="SM00849"/>
    </source>
</evidence>